<name>X0YU00_9ZZZZ</name>
<feature type="non-terminal residue" evidence="1">
    <location>
        <position position="106"/>
    </location>
</feature>
<gene>
    <name evidence="1" type="ORF">S01H1_82493</name>
</gene>
<accession>X0YU00</accession>
<evidence type="ECO:0000313" key="1">
    <source>
        <dbReference type="EMBL" id="GAG50202.1"/>
    </source>
</evidence>
<dbReference type="InterPro" id="IPR010583">
    <property type="entry name" value="MipA"/>
</dbReference>
<dbReference type="AlphaFoldDB" id="X0YU00"/>
<comment type="caution">
    <text evidence="1">The sequence shown here is derived from an EMBL/GenBank/DDBJ whole genome shotgun (WGS) entry which is preliminary data.</text>
</comment>
<sequence length="106" mass="11590">MKNQRMLPALLGALLALFLVIPAAQAADYSIGGGIGVAPDYEGSSDYELVPVPTGSANFDNGMYVELLGLNLRANLIPSDFWRLGPVYNYRAERDNVENNQVDRMN</sequence>
<proteinExistence type="predicted"/>
<organism evidence="1">
    <name type="scientific">marine sediment metagenome</name>
    <dbReference type="NCBI Taxonomy" id="412755"/>
    <lineage>
        <taxon>unclassified sequences</taxon>
        <taxon>metagenomes</taxon>
        <taxon>ecological metagenomes</taxon>
    </lineage>
</organism>
<protein>
    <recommendedName>
        <fullName evidence="2">Outer membrane protein beta-barrel domain-containing protein</fullName>
    </recommendedName>
</protein>
<dbReference type="EMBL" id="BARS01055933">
    <property type="protein sequence ID" value="GAG50202.1"/>
    <property type="molecule type" value="Genomic_DNA"/>
</dbReference>
<reference evidence="1" key="1">
    <citation type="journal article" date="2014" name="Front. Microbiol.">
        <title>High frequency of phylogenetically diverse reductive dehalogenase-homologous genes in deep subseafloor sedimentary metagenomes.</title>
        <authorList>
            <person name="Kawai M."/>
            <person name="Futagami T."/>
            <person name="Toyoda A."/>
            <person name="Takaki Y."/>
            <person name="Nishi S."/>
            <person name="Hori S."/>
            <person name="Arai W."/>
            <person name="Tsubouchi T."/>
            <person name="Morono Y."/>
            <person name="Uchiyama I."/>
            <person name="Ito T."/>
            <person name="Fujiyama A."/>
            <person name="Inagaki F."/>
            <person name="Takami H."/>
        </authorList>
    </citation>
    <scope>NUCLEOTIDE SEQUENCE</scope>
    <source>
        <strain evidence="1">Expedition CK06-06</strain>
    </source>
</reference>
<evidence type="ECO:0008006" key="2">
    <source>
        <dbReference type="Google" id="ProtNLM"/>
    </source>
</evidence>
<dbReference type="Pfam" id="PF06629">
    <property type="entry name" value="MipA"/>
    <property type="match status" value="1"/>
</dbReference>